<dbReference type="SUPFAM" id="SSF69754">
    <property type="entry name" value="Ribosome binding protein Y (YfiA homologue)"/>
    <property type="match status" value="1"/>
</dbReference>
<sequence>MQRSLQIAFRGMDSSPALEALARERVRRLEGQFPRLTGCRVVIEAPHRGAEAAKTAIAVSVEADVPGRGPVIGKDEQERREAKNDHTAALNNAFEAVERQLGKIASLRNNPPAPHAAEGQSGVVVRLFPAEEYGFVEIDNAPELHFTRNAVVGGKFDELTTGMMVLVTVAATEGPMGPQAASVRLLDRSKAP</sequence>
<gene>
    <name evidence="1" type="ORF">EV666_108128</name>
</gene>
<evidence type="ECO:0000313" key="2">
    <source>
        <dbReference type="Proteomes" id="UP000294881"/>
    </source>
</evidence>
<organism evidence="1 2">
    <name type="scientific">Camelimonas lactis</name>
    <dbReference type="NCBI Taxonomy" id="659006"/>
    <lineage>
        <taxon>Bacteria</taxon>
        <taxon>Pseudomonadati</taxon>
        <taxon>Pseudomonadota</taxon>
        <taxon>Alphaproteobacteria</taxon>
        <taxon>Hyphomicrobiales</taxon>
        <taxon>Chelatococcaceae</taxon>
        <taxon>Camelimonas</taxon>
    </lineage>
</organism>
<dbReference type="SUPFAM" id="SSF50249">
    <property type="entry name" value="Nucleic acid-binding proteins"/>
    <property type="match status" value="1"/>
</dbReference>
<dbReference type="EMBL" id="SLWL01000008">
    <property type="protein sequence ID" value="TCO12805.1"/>
    <property type="molecule type" value="Genomic_DNA"/>
</dbReference>
<dbReference type="Gene3D" id="2.40.50.140">
    <property type="entry name" value="Nucleic acid-binding proteins"/>
    <property type="match status" value="1"/>
</dbReference>
<dbReference type="Pfam" id="PF02482">
    <property type="entry name" value="Ribosomal_S30AE"/>
    <property type="match status" value="1"/>
</dbReference>
<proteinExistence type="predicted"/>
<dbReference type="InterPro" id="IPR036567">
    <property type="entry name" value="RHF-like"/>
</dbReference>
<dbReference type="InterPro" id="IPR003489">
    <property type="entry name" value="RHF/RaiA"/>
</dbReference>
<dbReference type="AlphaFoldDB" id="A0A4R2GUS1"/>
<keyword evidence="2" id="KW-1185">Reference proteome</keyword>
<dbReference type="RefSeq" id="WP_165909971.1">
    <property type="nucleotide sequence ID" value="NZ_JBHUNN010000001.1"/>
</dbReference>
<dbReference type="InterPro" id="IPR012340">
    <property type="entry name" value="NA-bd_OB-fold"/>
</dbReference>
<reference evidence="1 2" key="1">
    <citation type="submission" date="2019-03" db="EMBL/GenBank/DDBJ databases">
        <title>Genomic Encyclopedia of Type Strains, Phase IV (KMG-IV): sequencing the most valuable type-strain genomes for metagenomic binning, comparative biology and taxonomic classification.</title>
        <authorList>
            <person name="Goeker M."/>
        </authorList>
    </citation>
    <scope>NUCLEOTIDE SEQUENCE [LARGE SCALE GENOMIC DNA]</scope>
    <source>
        <strain evidence="1 2">DSM 22958</strain>
    </source>
</reference>
<name>A0A4R2GUS1_9HYPH</name>
<evidence type="ECO:0000313" key="1">
    <source>
        <dbReference type="EMBL" id="TCO12805.1"/>
    </source>
</evidence>
<comment type="caution">
    <text evidence="1">The sequence shown here is derived from an EMBL/GenBank/DDBJ whole genome shotgun (WGS) entry which is preliminary data.</text>
</comment>
<protein>
    <submittedName>
        <fullName evidence="1">Ribosome-associated translation inhibitor RaiA</fullName>
    </submittedName>
</protein>
<dbReference type="Gene3D" id="3.30.160.100">
    <property type="entry name" value="Ribosome hibernation promotion factor-like"/>
    <property type="match status" value="1"/>
</dbReference>
<accession>A0A4R2GUS1</accession>
<dbReference type="Proteomes" id="UP000294881">
    <property type="component" value="Unassembled WGS sequence"/>
</dbReference>